<gene>
    <name evidence="1" type="ORF">C6568_07415</name>
</gene>
<accession>A0A2R3QBE1</accession>
<proteinExistence type="predicted"/>
<dbReference type="EMBL" id="CP027667">
    <property type="protein sequence ID" value="AVO49105.1"/>
    <property type="molecule type" value="Genomic_DNA"/>
</dbReference>
<sequence>MPAPDTATCPLCRQANTCAVVAGLPAAGCWCMSAEVSRAALQRVPAPSRGLACLCARCAQGDAAGSAPLAGTAPASASPS</sequence>
<evidence type="ECO:0008006" key="3">
    <source>
        <dbReference type="Google" id="ProtNLM"/>
    </source>
</evidence>
<dbReference type="OrthoDB" id="8912324at2"/>
<evidence type="ECO:0000313" key="2">
    <source>
        <dbReference type="Proteomes" id="UP000237925"/>
    </source>
</evidence>
<keyword evidence="2" id="KW-1185">Reference proteome</keyword>
<name>A0A2R3QBE1_9BURK</name>
<dbReference type="AlphaFoldDB" id="A0A2R3QBE1"/>
<dbReference type="Pfam" id="PF14375">
    <property type="entry name" value="Cys_rich_CWC"/>
    <property type="match status" value="1"/>
</dbReference>
<organism evidence="1 2">
    <name type="scientific">Melaminivora suipulveris</name>
    <dbReference type="NCBI Taxonomy" id="2109913"/>
    <lineage>
        <taxon>Bacteria</taxon>
        <taxon>Pseudomonadati</taxon>
        <taxon>Pseudomonadota</taxon>
        <taxon>Betaproteobacteria</taxon>
        <taxon>Burkholderiales</taxon>
        <taxon>Comamonadaceae</taxon>
        <taxon>Melaminivora</taxon>
    </lineage>
</organism>
<dbReference type="KEGG" id="mela:C6568_07415"/>
<protein>
    <recommendedName>
        <fullName evidence="3">Cysteine-rich CWC family protein</fullName>
    </recommendedName>
</protein>
<evidence type="ECO:0000313" key="1">
    <source>
        <dbReference type="EMBL" id="AVO49105.1"/>
    </source>
</evidence>
<reference evidence="1 2" key="1">
    <citation type="submission" date="2018-03" db="EMBL/GenBank/DDBJ databases">
        <title>Genome sequencing of Melaminivora sp.</title>
        <authorList>
            <person name="Kim S.-J."/>
            <person name="Heo J."/>
            <person name="Ahn J.-H."/>
            <person name="Kwon S.-W."/>
        </authorList>
    </citation>
    <scope>NUCLEOTIDE SEQUENCE [LARGE SCALE GENOMIC DNA]</scope>
    <source>
        <strain evidence="1 2">SC2-9</strain>
    </source>
</reference>
<dbReference type="InterPro" id="IPR032720">
    <property type="entry name" value="Cys_rich_CWC"/>
</dbReference>
<dbReference type="RefSeq" id="WP_106683541.1">
    <property type="nucleotide sequence ID" value="NZ_CP027667.1"/>
</dbReference>
<dbReference type="Proteomes" id="UP000237925">
    <property type="component" value="Chromosome"/>
</dbReference>